<feature type="region of interest" description="Disordered" evidence="1">
    <location>
        <begin position="100"/>
        <end position="119"/>
    </location>
</feature>
<reference evidence="2 3" key="1">
    <citation type="journal article" date="2015" name="Genome Announc.">
        <title>Complete Genome Sequence of Steroid-Transforming Nocardioides simplex VKM Ac-2033D.</title>
        <authorList>
            <person name="Shtratnikova V.Y."/>
            <person name="Schelkunov M.I."/>
            <person name="Pekov Y.A."/>
            <person name="Fokina V.V."/>
            <person name="Logacheva M.D."/>
            <person name="Sokolov S.L."/>
            <person name="Bragin E.Y."/>
            <person name="Ashapkin V.V."/>
            <person name="Donova M.V."/>
        </authorList>
    </citation>
    <scope>NUCLEOTIDE SEQUENCE [LARGE SCALE GENOMIC DNA]</scope>
    <source>
        <strain evidence="2 3">VKM Ac-2033D</strain>
    </source>
</reference>
<protein>
    <submittedName>
        <fullName evidence="2">Uncharacterized protein</fullName>
    </submittedName>
</protein>
<dbReference type="EMBL" id="CP009896">
    <property type="protein sequence ID" value="AIY16971.2"/>
    <property type="molecule type" value="Genomic_DNA"/>
</dbReference>
<evidence type="ECO:0000313" key="2">
    <source>
        <dbReference type="EMBL" id="AIY16971.2"/>
    </source>
</evidence>
<sequence length="119" mass="13000">MPIEEIIEQVDVDALLERVDVNRLLDRVDVDRLLDRVDIDRLLARVDLEELVQRAGIPDVVADTTGQLAGRTLDVARRQVVGLDTVVTGIVDRLLRRRGPAPVGPPALVGPGAAGEVRR</sequence>
<dbReference type="eggNOG" id="COG1714">
    <property type="taxonomic scope" value="Bacteria"/>
</dbReference>
<evidence type="ECO:0000313" key="3">
    <source>
        <dbReference type="Proteomes" id="UP000030300"/>
    </source>
</evidence>
<dbReference type="STRING" id="2045.KR76_09765"/>
<organism evidence="2 3">
    <name type="scientific">Nocardioides simplex</name>
    <name type="common">Arthrobacter simplex</name>
    <dbReference type="NCBI Taxonomy" id="2045"/>
    <lineage>
        <taxon>Bacteria</taxon>
        <taxon>Bacillati</taxon>
        <taxon>Actinomycetota</taxon>
        <taxon>Actinomycetes</taxon>
        <taxon>Propionibacteriales</taxon>
        <taxon>Nocardioidaceae</taxon>
        <taxon>Pimelobacter</taxon>
    </lineage>
</organism>
<name>A0A0A1DHY5_NOCSI</name>
<dbReference type="Proteomes" id="UP000030300">
    <property type="component" value="Chromosome"/>
</dbReference>
<proteinExistence type="predicted"/>
<evidence type="ECO:0000256" key="1">
    <source>
        <dbReference type="SAM" id="MobiDB-lite"/>
    </source>
</evidence>
<dbReference type="KEGG" id="psim:KR76_09765"/>
<dbReference type="HOGENOM" id="CLU_2058932_0_0_11"/>
<gene>
    <name evidence="2" type="ORF">KR76_09765</name>
</gene>
<accession>A0A0A1DHY5</accession>
<keyword evidence="3" id="KW-1185">Reference proteome</keyword>
<feature type="compositionally biased region" description="Low complexity" evidence="1">
    <location>
        <begin position="106"/>
        <end position="119"/>
    </location>
</feature>
<dbReference type="AlphaFoldDB" id="A0A0A1DHY5"/>